<dbReference type="GO" id="GO:0005524">
    <property type="term" value="F:ATP binding"/>
    <property type="evidence" value="ECO:0007669"/>
    <property type="project" value="UniProtKB-UniRule"/>
</dbReference>
<evidence type="ECO:0000256" key="7">
    <source>
        <dbReference type="HAMAP-Rule" id="MF_00558"/>
    </source>
</evidence>
<keyword evidence="4 7" id="KW-0479">Metal-binding</keyword>
<dbReference type="RefSeq" id="WP_007650138.1">
    <property type="nucleotide sequence ID" value="NZ_ANLA01000015.1"/>
</dbReference>
<dbReference type="OrthoDB" id="9802602at2"/>
<dbReference type="NCBIfam" id="TIGR01016">
    <property type="entry name" value="sucCoAbeta"/>
    <property type="match status" value="1"/>
</dbReference>
<dbReference type="GO" id="GO:0042709">
    <property type="term" value="C:succinate-CoA ligase complex"/>
    <property type="evidence" value="ECO:0007669"/>
    <property type="project" value="TreeGrafter"/>
</dbReference>
<evidence type="ECO:0000256" key="2">
    <source>
        <dbReference type="ARBA" id="ARBA00022532"/>
    </source>
</evidence>
<dbReference type="GO" id="GO:0006099">
    <property type="term" value="P:tricarboxylic acid cycle"/>
    <property type="evidence" value="ECO:0007669"/>
    <property type="project" value="UniProtKB-UniRule"/>
</dbReference>
<dbReference type="GO" id="GO:0004775">
    <property type="term" value="F:succinate-CoA ligase (ADP-forming) activity"/>
    <property type="evidence" value="ECO:0007669"/>
    <property type="project" value="UniProtKB-UniRule"/>
</dbReference>
<dbReference type="InterPro" id="IPR005811">
    <property type="entry name" value="SUCC_ACL_C"/>
</dbReference>
<feature type="binding site" evidence="7">
    <location>
        <begin position="57"/>
        <end position="59"/>
    </location>
    <ligand>
        <name>ATP</name>
        <dbReference type="ChEBI" id="CHEBI:30616"/>
    </ligand>
</feature>
<dbReference type="GeneID" id="98641821"/>
<keyword evidence="6 7" id="KW-0460">Magnesium</keyword>
<dbReference type="AlphaFoldDB" id="M7MYJ9"/>
<comment type="cofactor">
    <cofactor evidence="7">
        <name>Mg(2+)</name>
        <dbReference type="ChEBI" id="CHEBI:18420"/>
    </cofactor>
    <text evidence="7">Binds 1 Mg(2+) ion per subunit.</text>
</comment>
<protein>
    <recommendedName>
        <fullName evidence="7">Succinate--CoA ligase [ADP-forming] subunit beta</fullName>
        <ecNumber evidence="7">6.2.1.5</ecNumber>
    </recommendedName>
    <alternativeName>
        <fullName evidence="7">Succinyl-CoA synthetase subunit beta</fullName>
        <shortName evidence="7">SCS-beta</shortName>
    </alternativeName>
</protein>
<dbReference type="PATRIC" id="fig|1137281.3.peg.1955"/>
<dbReference type="Proteomes" id="UP000012024">
    <property type="component" value="Unassembled WGS sequence"/>
</dbReference>
<comment type="subunit">
    <text evidence="7">Heterotetramer of two alpha and two beta subunits.</text>
</comment>
<feature type="domain" description="ATP-grasp fold succinyl-CoA synthetase-type" evidence="9">
    <location>
        <begin position="2"/>
        <end position="210"/>
    </location>
</feature>
<dbReference type="PIRSF" id="PIRSF001554">
    <property type="entry name" value="SucCS_beta"/>
    <property type="match status" value="1"/>
</dbReference>
<dbReference type="EMBL" id="ANLA01000015">
    <property type="protein sequence ID" value="EMQ94569.1"/>
    <property type="molecule type" value="Genomic_DNA"/>
</dbReference>
<dbReference type="InterPro" id="IPR005809">
    <property type="entry name" value="Succ_CoA_ligase-like_bsu"/>
</dbReference>
<name>M7MYJ9_9FLAO</name>
<dbReference type="FunFam" id="3.30.1490.20:FF:000002">
    <property type="entry name" value="Succinate--CoA ligase [ADP-forming] subunit beta"/>
    <property type="match status" value="1"/>
</dbReference>
<evidence type="ECO:0000313" key="10">
    <source>
        <dbReference type="EMBL" id="EMQ94569.1"/>
    </source>
</evidence>
<comment type="catalytic activity">
    <reaction evidence="7">
        <text>succinate + ATP + CoA = succinyl-CoA + ADP + phosphate</text>
        <dbReference type="Rhea" id="RHEA:17661"/>
        <dbReference type="ChEBI" id="CHEBI:30031"/>
        <dbReference type="ChEBI" id="CHEBI:30616"/>
        <dbReference type="ChEBI" id="CHEBI:43474"/>
        <dbReference type="ChEBI" id="CHEBI:57287"/>
        <dbReference type="ChEBI" id="CHEBI:57292"/>
        <dbReference type="ChEBI" id="CHEBI:456216"/>
        <dbReference type="EC" id="6.2.1.5"/>
    </reaction>
</comment>
<dbReference type="GO" id="GO:0005829">
    <property type="term" value="C:cytosol"/>
    <property type="evidence" value="ECO:0007669"/>
    <property type="project" value="TreeGrafter"/>
</dbReference>
<feature type="binding site" evidence="7">
    <location>
        <position position="208"/>
    </location>
    <ligand>
        <name>Mg(2+)</name>
        <dbReference type="ChEBI" id="CHEBI:18420"/>
    </ligand>
</feature>
<dbReference type="NCBIfam" id="NF001913">
    <property type="entry name" value="PRK00696.1"/>
    <property type="match status" value="1"/>
</dbReference>
<organism evidence="10 12">
    <name type="scientific">Xanthomarina gelatinilytica</name>
    <dbReference type="NCBI Taxonomy" id="1137281"/>
    <lineage>
        <taxon>Bacteria</taxon>
        <taxon>Pseudomonadati</taxon>
        <taxon>Bacteroidota</taxon>
        <taxon>Flavobacteriia</taxon>
        <taxon>Flavobacteriales</taxon>
        <taxon>Flavobacteriaceae</taxon>
        <taxon>Xanthomarina</taxon>
    </lineage>
</organism>
<feature type="binding site" evidence="7">
    <location>
        <position position="222"/>
    </location>
    <ligand>
        <name>Mg(2+)</name>
        <dbReference type="ChEBI" id="CHEBI:18420"/>
    </ligand>
</feature>
<dbReference type="GO" id="GO:0006104">
    <property type="term" value="P:succinyl-CoA metabolic process"/>
    <property type="evidence" value="ECO:0007669"/>
    <property type="project" value="TreeGrafter"/>
</dbReference>
<reference evidence="11 13" key="2">
    <citation type="journal article" date="2018" name="Nat. Biotechnol.">
        <title>A standardized bacterial taxonomy based on genome phylogeny substantially revises the tree of life.</title>
        <authorList>
            <person name="Parks D.H."/>
            <person name="Chuvochina M."/>
            <person name="Waite D.W."/>
            <person name="Rinke C."/>
            <person name="Skarshewski A."/>
            <person name="Chaumeil P.A."/>
            <person name="Hugenholtz P."/>
        </authorList>
    </citation>
    <scope>NUCLEOTIDE SEQUENCE [LARGE SCALE GENOMIC DNA]</scope>
    <source>
        <strain evidence="11">UBA10227</strain>
    </source>
</reference>
<gene>
    <name evidence="7" type="primary">sucC</name>
    <name evidence="10" type="ORF">D778_00523</name>
    <name evidence="11" type="ORF">DHV22_15470</name>
</gene>
<dbReference type="FunFam" id="3.30.470.20:FF:000002">
    <property type="entry name" value="Succinate--CoA ligase [ADP-forming] subunit beta"/>
    <property type="match status" value="1"/>
</dbReference>
<comment type="similarity">
    <text evidence="1 7">Belongs to the succinate/malate CoA ligase beta subunit family.</text>
</comment>
<comment type="caution">
    <text evidence="7">Lacks conserved residue(s) required for the propagation of feature annotation.</text>
</comment>
<dbReference type="eggNOG" id="COG0045">
    <property type="taxonomic scope" value="Bacteria"/>
</dbReference>
<feature type="binding site" evidence="7">
    <location>
        <position position="116"/>
    </location>
    <ligand>
        <name>ATP</name>
        <dbReference type="ChEBI" id="CHEBI:30616"/>
    </ligand>
</feature>
<evidence type="ECO:0000313" key="11">
    <source>
        <dbReference type="EMBL" id="HCY82886.1"/>
    </source>
</evidence>
<comment type="caution">
    <text evidence="10">The sequence shown here is derived from an EMBL/GenBank/DDBJ whole genome shotgun (WGS) entry which is preliminary data.</text>
</comment>
<dbReference type="InterPro" id="IPR013815">
    <property type="entry name" value="ATP_grasp_subdomain_1"/>
</dbReference>
<feature type="binding site" evidence="7">
    <location>
        <begin position="330"/>
        <end position="332"/>
    </location>
    <ligand>
        <name>substrate</name>
        <note>ligand shared with subunit alpha</note>
    </ligand>
</feature>
<dbReference type="UniPathway" id="UPA00223">
    <property type="reaction ID" value="UER00999"/>
</dbReference>
<evidence type="ECO:0000313" key="12">
    <source>
        <dbReference type="Proteomes" id="UP000012024"/>
    </source>
</evidence>
<dbReference type="Pfam" id="PF08442">
    <property type="entry name" value="ATP-grasp_2"/>
    <property type="match status" value="1"/>
</dbReference>
<comment type="catalytic activity">
    <reaction evidence="7">
        <text>GTP + succinate + CoA = succinyl-CoA + GDP + phosphate</text>
        <dbReference type="Rhea" id="RHEA:22120"/>
        <dbReference type="ChEBI" id="CHEBI:30031"/>
        <dbReference type="ChEBI" id="CHEBI:37565"/>
        <dbReference type="ChEBI" id="CHEBI:43474"/>
        <dbReference type="ChEBI" id="CHEBI:57287"/>
        <dbReference type="ChEBI" id="CHEBI:57292"/>
        <dbReference type="ChEBI" id="CHEBI:58189"/>
    </reaction>
</comment>
<evidence type="ECO:0000256" key="4">
    <source>
        <dbReference type="ARBA" id="ARBA00022723"/>
    </source>
</evidence>
<dbReference type="Gene3D" id="3.30.1490.20">
    <property type="entry name" value="ATP-grasp fold, A domain"/>
    <property type="match status" value="1"/>
</dbReference>
<keyword evidence="2 7" id="KW-0816">Tricarboxylic acid cycle</keyword>
<reference evidence="10 12" key="1">
    <citation type="submission" date="2012-12" db="EMBL/GenBank/DDBJ databases">
        <title>Genome assembly of Formosa sp. AK20.</title>
        <authorList>
            <person name="Kumar R."/>
            <person name="Khatri I."/>
            <person name="Vaidya B."/>
            <person name="Subramanian S."/>
            <person name="Pinnaka A."/>
        </authorList>
    </citation>
    <scope>NUCLEOTIDE SEQUENCE [LARGE SCALE GENOMIC DNA]</scope>
    <source>
        <strain evidence="10 12">AK20</strain>
    </source>
</reference>
<dbReference type="SUPFAM" id="SSF56059">
    <property type="entry name" value="Glutathione synthetase ATP-binding domain-like"/>
    <property type="match status" value="1"/>
</dbReference>
<feature type="domain" description="ATP-citrate synthase/succinyl-CoA ligase C-terminal" evidence="8">
    <location>
        <begin position="271"/>
        <end position="391"/>
    </location>
</feature>
<dbReference type="Gene3D" id="3.40.50.261">
    <property type="entry name" value="Succinyl-CoA synthetase domains"/>
    <property type="match status" value="1"/>
</dbReference>
<dbReference type="Gene3D" id="3.30.470.20">
    <property type="entry name" value="ATP-grasp fold, B domain"/>
    <property type="match status" value="1"/>
</dbReference>
<keyword evidence="7" id="KW-0067">ATP-binding</keyword>
<evidence type="ECO:0000256" key="5">
    <source>
        <dbReference type="ARBA" id="ARBA00022741"/>
    </source>
</evidence>
<evidence type="ECO:0000256" key="1">
    <source>
        <dbReference type="ARBA" id="ARBA00009182"/>
    </source>
</evidence>
<dbReference type="InterPro" id="IPR016102">
    <property type="entry name" value="Succinyl-CoA_synth-like"/>
</dbReference>
<evidence type="ECO:0000259" key="9">
    <source>
        <dbReference type="Pfam" id="PF08442"/>
    </source>
</evidence>
<dbReference type="InterPro" id="IPR017866">
    <property type="entry name" value="Succ-CoA_synthase_bsu_CS"/>
</dbReference>
<dbReference type="EC" id="6.2.1.5" evidence="7"/>
<comment type="pathway">
    <text evidence="7">Carbohydrate metabolism; tricarboxylic acid cycle; succinate from succinyl-CoA (ligase route): step 1/1.</text>
</comment>
<dbReference type="PANTHER" id="PTHR11815">
    <property type="entry name" value="SUCCINYL-COA SYNTHETASE BETA CHAIN"/>
    <property type="match status" value="1"/>
</dbReference>
<evidence type="ECO:0000256" key="3">
    <source>
        <dbReference type="ARBA" id="ARBA00022598"/>
    </source>
</evidence>
<dbReference type="GO" id="GO:0000287">
    <property type="term" value="F:magnesium ion binding"/>
    <property type="evidence" value="ECO:0007669"/>
    <property type="project" value="UniProtKB-UniRule"/>
</dbReference>
<evidence type="ECO:0000313" key="13">
    <source>
        <dbReference type="Proteomes" id="UP000263268"/>
    </source>
</evidence>
<dbReference type="Proteomes" id="UP000263268">
    <property type="component" value="Unassembled WGS sequence"/>
</dbReference>
<comment type="function">
    <text evidence="7">Succinyl-CoA synthetase functions in the citric acid cycle (TCA), coupling the hydrolysis of succinyl-CoA to the synthesis of either ATP or GTP and thus represents the only step of substrate-level phosphorylation in the TCA. The beta subunit provides nucleotide specificity of the enzyme and binds the substrate succinate, while the binding sites for coenzyme A and phosphate are found in the alpha subunit.</text>
</comment>
<evidence type="ECO:0000259" key="8">
    <source>
        <dbReference type="Pfam" id="PF00549"/>
    </source>
</evidence>
<keyword evidence="5 7" id="KW-0547">Nucleotide-binding</keyword>
<dbReference type="HAMAP" id="MF_00558">
    <property type="entry name" value="Succ_CoA_beta"/>
    <property type="match status" value="1"/>
</dbReference>
<feature type="binding site" evidence="7">
    <location>
        <position position="106"/>
    </location>
    <ligand>
        <name>ATP</name>
        <dbReference type="ChEBI" id="CHEBI:30616"/>
    </ligand>
</feature>
<keyword evidence="12" id="KW-1185">Reference proteome</keyword>
<keyword evidence="3 7" id="KW-0436">Ligase</keyword>
<dbReference type="Pfam" id="PF00549">
    <property type="entry name" value="Ligase_CoA"/>
    <property type="match status" value="1"/>
</dbReference>
<dbReference type="SUPFAM" id="SSF52210">
    <property type="entry name" value="Succinyl-CoA synthetase domains"/>
    <property type="match status" value="1"/>
</dbReference>
<feature type="binding site" evidence="7">
    <location>
        <position position="273"/>
    </location>
    <ligand>
        <name>substrate</name>
        <note>ligand shared with subunit alpha</note>
    </ligand>
</feature>
<dbReference type="FunFam" id="3.40.50.261:FF:000001">
    <property type="entry name" value="Succinate--CoA ligase [ADP-forming] subunit beta"/>
    <property type="match status" value="1"/>
</dbReference>
<dbReference type="InterPro" id="IPR013650">
    <property type="entry name" value="ATP-grasp_succ-CoA_synth-type"/>
</dbReference>
<dbReference type="EMBL" id="DPRK01000248">
    <property type="protein sequence ID" value="HCY82886.1"/>
    <property type="molecule type" value="Genomic_DNA"/>
</dbReference>
<proteinExistence type="inferred from homology"/>
<accession>M7MYJ9</accession>
<dbReference type="PROSITE" id="PS01217">
    <property type="entry name" value="SUCCINYL_COA_LIG_3"/>
    <property type="match status" value="1"/>
</dbReference>
<dbReference type="PANTHER" id="PTHR11815:SF10">
    <property type="entry name" value="SUCCINATE--COA LIGASE [GDP-FORMING] SUBUNIT BETA, MITOCHONDRIAL"/>
    <property type="match status" value="1"/>
</dbReference>
<evidence type="ECO:0000256" key="6">
    <source>
        <dbReference type="ARBA" id="ARBA00022842"/>
    </source>
</evidence>
<feature type="binding site" evidence="7">
    <location>
        <position position="50"/>
    </location>
    <ligand>
        <name>ATP</name>
        <dbReference type="ChEBI" id="CHEBI:30616"/>
    </ligand>
</feature>
<sequence length="396" mass="42771">MNLHEYQGKDILASFGVRIQRGIVAKNAQEAVAAAKQLTSETGTSWHVIKAQVHAGGRGKGGGVKLAKNLQEVEQIAGQIIGMNLITPQTSAEGKKVHQVLVAEDVYYPGESETSEFYMSVLLNRSTGRNMIMYSTEGGMDIETVAEQTPHLIFTEEVDPSVGLMPFQARRIAFNLGLEGTAFKEMTKFVSALYTAYVESDSSLFEINPVLKTSDNKIMAVDAKVTIDDNSLFRHKDYKDLRDLREENPIEVEAGALGLNYVDLDGNVGCMVNGAGLAMATMDLIKQAGGEPANFLDVGGTADAARVEAAFKIILKDPNVKAILINIFGGIVRCDRVAQGVIDAYKNMGNINVPIIVRLQGTNADIAKDLIDNSGLDVLSATEFQEAADKVQKVLA</sequence>